<evidence type="ECO:0000313" key="4">
    <source>
        <dbReference type="Proteomes" id="UP000830671"/>
    </source>
</evidence>
<dbReference type="GeneID" id="73344753"/>
<organism evidence="3 4">
    <name type="scientific">Colletotrichum lupini</name>
    <dbReference type="NCBI Taxonomy" id="145971"/>
    <lineage>
        <taxon>Eukaryota</taxon>
        <taxon>Fungi</taxon>
        <taxon>Dikarya</taxon>
        <taxon>Ascomycota</taxon>
        <taxon>Pezizomycotina</taxon>
        <taxon>Sordariomycetes</taxon>
        <taxon>Hypocreomycetidae</taxon>
        <taxon>Glomerellales</taxon>
        <taxon>Glomerellaceae</taxon>
        <taxon>Colletotrichum</taxon>
        <taxon>Colletotrichum acutatum species complex</taxon>
    </lineage>
</organism>
<dbReference type="KEGG" id="clup:CLUP02_10770"/>
<proteinExistence type="predicted"/>
<evidence type="ECO:0000256" key="1">
    <source>
        <dbReference type="SAM" id="MobiDB-lite"/>
    </source>
</evidence>
<keyword evidence="2" id="KW-1133">Transmembrane helix</keyword>
<keyword evidence="4" id="KW-1185">Reference proteome</keyword>
<name>A0A9Q8SXD5_9PEZI</name>
<keyword evidence="2" id="KW-0812">Transmembrane</keyword>
<dbReference type="EMBL" id="CP019477">
    <property type="protein sequence ID" value="UQC85273.1"/>
    <property type="molecule type" value="Genomic_DNA"/>
</dbReference>
<evidence type="ECO:0000313" key="3">
    <source>
        <dbReference type="EMBL" id="UQC85273.1"/>
    </source>
</evidence>
<protein>
    <submittedName>
        <fullName evidence="3">Uncharacterized protein</fullName>
    </submittedName>
</protein>
<feature type="region of interest" description="Disordered" evidence="1">
    <location>
        <begin position="1"/>
        <end position="24"/>
    </location>
</feature>
<keyword evidence="2" id="KW-0472">Membrane</keyword>
<gene>
    <name evidence="3" type="ORF">CLUP02_10770</name>
</gene>
<dbReference type="RefSeq" id="XP_049146888.1">
    <property type="nucleotide sequence ID" value="XM_049289743.1"/>
</dbReference>
<dbReference type="AlphaFoldDB" id="A0A9Q8SXD5"/>
<accession>A0A9Q8SXD5</accession>
<evidence type="ECO:0000256" key="2">
    <source>
        <dbReference type="SAM" id="Phobius"/>
    </source>
</evidence>
<feature type="transmembrane region" description="Helical" evidence="2">
    <location>
        <begin position="42"/>
        <end position="61"/>
    </location>
</feature>
<sequence length="62" mass="6633">MEEQRRNPSGEAVGSPKKAKKREAGEICCGCCRVVGFGSTYVYVPVCLCLMCINFGLSSLVG</sequence>
<dbReference type="Proteomes" id="UP000830671">
    <property type="component" value="Chromosome 5"/>
</dbReference>
<reference evidence="3" key="1">
    <citation type="journal article" date="2021" name="Mol. Plant Microbe Interact.">
        <title>Complete Genome Sequence of the Plant-Pathogenic Fungus Colletotrichum lupini.</title>
        <authorList>
            <person name="Baroncelli R."/>
            <person name="Pensec F."/>
            <person name="Da Lio D."/>
            <person name="Boufleur T."/>
            <person name="Vicente I."/>
            <person name="Sarrocco S."/>
            <person name="Picot A."/>
            <person name="Baraldi E."/>
            <person name="Sukno S."/>
            <person name="Thon M."/>
            <person name="Le Floch G."/>
        </authorList>
    </citation>
    <scope>NUCLEOTIDE SEQUENCE</scope>
    <source>
        <strain evidence="3">IMI 504893</strain>
    </source>
</reference>